<sequence length="312" mass="36498">MFNFKGFLKDLSDNTQIKFKLVGEDKTVYIDNLENTDSIIEDNIFLGKNFAKIYLDEKYEVCIPLLKYSIENKYIELYSLREQSLIDILEGKELSINNVEKSFQFISKGCTIFLVNVDGSKYEALNIIKQLYNGQDIISIIYGDNIIIFGYFDEIEEHAQSIKESIVSDLYCKCYISFGDSVHSPEEIKKAYDRAKESMIIGKKFDIRGDVFNYKSMFFEKIVYNISPDVKKELFDIFKDKLSSFDNEMINTIEEFVNCGLNISDASKKLYIHRNTLIYRLDKISKDTGYDIRDFKQATIFIIAFLIWKENR</sequence>
<dbReference type="InterPro" id="IPR042070">
    <property type="entry name" value="PucR_C-HTH_sf"/>
</dbReference>
<feature type="domain" description="PucR C-terminal helix-turn-helix" evidence="1">
    <location>
        <begin position="250"/>
        <end position="306"/>
    </location>
</feature>
<dbReference type="PANTHER" id="PTHR33744:SF15">
    <property type="entry name" value="CARBOHYDRATE DIACID REGULATOR"/>
    <property type="match status" value="1"/>
</dbReference>
<dbReference type="InterPro" id="IPR025736">
    <property type="entry name" value="PucR_C-HTH_dom"/>
</dbReference>
<comment type="caution">
    <text evidence="2">The sequence shown here is derived from an EMBL/GenBank/DDBJ whole genome shotgun (WGS) entry which is preliminary data.</text>
</comment>
<evidence type="ECO:0000259" key="1">
    <source>
        <dbReference type="Pfam" id="PF13556"/>
    </source>
</evidence>
<evidence type="ECO:0000313" key="3">
    <source>
        <dbReference type="Proteomes" id="UP000190080"/>
    </source>
</evidence>
<proteinExistence type="predicted"/>
<dbReference type="OrthoDB" id="9792148at2"/>
<dbReference type="Pfam" id="PF13556">
    <property type="entry name" value="HTH_30"/>
    <property type="match status" value="1"/>
</dbReference>
<dbReference type="Gene3D" id="1.10.10.2840">
    <property type="entry name" value="PucR C-terminal helix-turn-helix domain"/>
    <property type="match status" value="1"/>
</dbReference>
<dbReference type="Proteomes" id="UP000190080">
    <property type="component" value="Unassembled WGS sequence"/>
</dbReference>
<dbReference type="RefSeq" id="WP_079422805.1">
    <property type="nucleotide sequence ID" value="NZ_MZGV01000011.1"/>
</dbReference>
<protein>
    <submittedName>
        <fullName evidence="2">Carbohydrate diacid regulator</fullName>
    </submittedName>
</protein>
<dbReference type="STRING" id="1450648.CLORY_13890"/>
<organism evidence="2 3">
    <name type="scientific">Clostridium oryzae</name>
    <dbReference type="NCBI Taxonomy" id="1450648"/>
    <lineage>
        <taxon>Bacteria</taxon>
        <taxon>Bacillati</taxon>
        <taxon>Bacillota</taxon>
        <taxon>Clostridia</taxon>
        <taxon>Eubacteriales</taxon>
        <taxon>Clostridiaceae</taxon>
        <taxon>Clostridium</taxon>
    </lineage>
</organism>
<dbReference type="InterPro" id="IPR051448">
    <property type="entry name" value="CdaR-like_regulators"/>
</dbReference>
<dbReference type="AlphaFoldDB" id="A0A1V4ISZ2"/>
<dbReference type="PANTHER" id="PTHR33744">
    <property type="entry name" value="CARBOHYDRATE DIACID REGULATOR"/>
    <property type="match status" value="1"/>
</dbReference>
<gene>
    <name evidence="2" type="primary">cdaR_1</name>
    <name evidence="2" type="ORF">CLORY_13890</name>
</gene>
<evidence type="ECO:0000313" key="2">
    <source>
        <dbReference type="EMBL" id="OPJ63023.1"/>
    </source>
</evidence>
<accession>A0A1V4ISZ2</accession>
<reference evidence="2 3" key="1">
    <citation type="submission" date="2017-03" db="EMBL/GenBank/DDBJ databases">
        <title>Genome sequence of Clostridium oryzae DSM 28571.</title>
        <authorList>
            <person name="Poehlein A."/>
            <person name="Daniel R."/>
        </authorList>
    </citation>
    <scope>NUCLEOTIDE SEQUENCE [LARGE SCALE GENOMIC DNA]</scope>
    <source>
        <strain evidence="2 3">DSM 28571</strain>
    </source>
</reference>
<dbReference type="InterPro" id="IPR009057">
    <property type="entry name" value="Homeodomain-like_sf"/>
</dbReference>
<dbReference type="EMBL" id="MZGV01000011">
    <property type="protein sequence ID" value="OPJ63023.1"/>
    <property type="molecule type" value="Genomic_DNA"/>
</dbReference>
<name>A0A1V4ISZ2_9CLOT</name>
<dbReference type="SUPFAM" id="SSF46689">
    <property type="entry name" value="Homeodomain-like"/>
    <property type="match status" value="1"/>
</dbReference>
<keyword evidence="3" id="KW-1185">Reference proteome</keyword>